<comment type="caution">
    <text evidence="1">The sequence shown here is derived from an EMBL/GenBank/DDBJ whole genome shotgun (WGS) entry which is preliminary data.</text>
</comment>
<evidence type="ECO:0000313" key="2">
    <source>
        <dbReference type="Proteomes" id="UP000808388"/>
    </source>
</evidence>
<dbReference type="Proteomes" id="UP000808388">
    <property type="component" value="Unassembled WGS sequence"/>
</dbReference>
<accession>A0A9D6LNN3</accession>
<dbReference type="AlphaFoldDB" id="A0A9D6LNN3"/>
<proteinExistence type="predicted"/>
<dbReference type="EMBL" id="JACQCQ010000009">
    <property type="protein sequence ID" value="MBI3627675.1"/>
    <property type="molecule type" value="Genomic_DNA"/>
</dbReference>
<evidence type="ECO:0000313" key="1">
    <source>
        <dbReference type="EMBL" id="MBI3627675.1"/>
    </source>
</evidence>
<name>A0A9D6LNN3_9BACT</name>
<gene>
    <name evidence="1" type="ORF">HY220_02960</name>
</gene>
<sequence length="206" mass="22795">MNKKLSITILAFTILVGGYFYLSQKQVFDFSGQSSGEKTSGGIVNEALAARFDYLSKNGNSSCSGGFKDSITNMPDDARLQGSCCSPMSMHRYSEQVEGLKKFKSIASQNIAEIPDDPYSVEAKLAKQLMSYYDMGLTPEEQKAYDYAMQNSSEKGPCCCKCWRWYVYGGLGKLLIQKYHFTGEQVTEVWNLSDGCGGPGDHVQHS</sequence>
<organism evidence="1 2">
    <name type="scientific">Candidatus Sungiibacteriota bacterium</name>
    <dbReference type="NCBI Taxonomy" id="2750080"/>
    <lineage>
        <taxon>Bacteria</taxon>
        <taxon>Candidatus Sungiibacteriota</taxon>
    </lineage>
</organism>
<reference evidence="1" key="1">
    <citation type="submission" date="2020-07" db="EMBL/GenBank/DDBJ databases">
        <title>Huge and variable diversity of episymbiotic CPR bacteria and DPANN archaea in groundwater ecosystems.</title>
        <authorList>
            <person name="He C.Y."/>
            <person name="Keren R."/>
            <person name="Whittaker M."/>
            <person name="Farag I.F."/>
            <person name="Doudna J."/>
            <person name="Cate J.H.D."/>
            <person name="Banfield J.F."/>
        </authorList>
    </citation>
    <scope>NUCLEOTIDE SEQUENCE</scope>
    <source>
        <strain evidence="1">NC_groundwater_972_Pr1_S-0.2um_49_27</strain>
    </source>
</reference>
<protein>
    <submittedName>
        <fullName evidence="1">Uncharacterized protein</fullName>
    </submittedName>
</protein>